<dbReference type="EMBL" id="SACS01000016">
    <property type="protein sequence ID" value="RVU35350.1"/>
    <property type="molecule type" value="Genomic_DNA"/>
</dbReference>
<keyword evidence="2 4" id="KW-0238">DNA-binding</keyword>
<evidence type="ECO:0000313" key="6">
    <source>
        <dbReference type="EMBL" id="RVU35350.1"/>
    </source>
</evidence>
<dbReference type="SUPFAM" id="SSF48498">
    <property type="entry name" value="Tetracyclin repressor-like, C-terminal domain"/>
    <property type="match status" value="1"/>
</dbReference>
<comment type="caution">
    <text evidence="6">The sequence shown here is derived from an EMBL/GenBank/DDBJ whole genome shotgun (WGS) entry which is preliminary data.</text>
</comment>
<dbReference type="Pfam" id="PF00440">
    <property type="entry name" value="TetR_N"/>
    <property type="match status" value="1"/>
</dbReference>
<dbReference type="Pfam" id="PF16925">
    <property type="entry name" value="TetR_C_13"/>
    <property type="match status" value="1"/>
</dbReference>
<evidence type="ECO:0000256" key="1">
    <source>
        <dbReference type="ARBA" id="ARBA00023015"/>
    </source>
</evidence>
<dbReference type="SUPFAM" id="SSF46689">
    <property type="entry name" value="Homeodomain-like"/>
    <property type="match status" value="1"/>
</dbReference>
<dbReference type="InterPro" id="IPR036271">
    <property type="entry name" value="Tet_transcr_reg_TetR-rel_C_sf"/>
</dbReference>
<dbReference type="Proteomes" id="UP000283077">
    <property type="component" value="Unassembled WGS sequence"/>
</dbReference>
<dbReference type="RefSeq" id="WP_127700024.1">
    <property type="nucleotide sequence ID" value="NZ_SACS01000016.1"/>
</dbReference>
<keyword evidence="1" id="KW-0805">Transcription regulation</keyword>
<dbReference type="InterPro" id="IPR011075">
    <property type="entry name" value="TetR_C"/>
</dbReference>
<proteinExistence type="predicted"/>
<evidence type="ECO:0000313" key="7">
    <source>
        <dbReference type="Proteomes" id="UP000283077"/>
    </source>
</evidence>
<dbReference type="InterPro" id="IPR001647">
    <property type="entry name" value="HTH_TetR"/>
</dbReference>
<dbReference type="Gene3D" id="1.10.357.10">
    <property type="entry name" value="Tetracycline Repressor, domain 2"/>
    <property type="match status" value="1"/>
</dbReference>
<evidence type="ECO:0000256" key="2">
    <source>
        <dbReference type="ARBA" id="ARBA00023125"/>
    </source>
</evidence>
<sequence>MTGNTSTIGRPRAFDVDKALQKALEVFWEKGYEGTSLPDLTEAMGINKPSLYAAFGNKEQLFLKAIELYENRPCGFFQPALMQPTAYLMAEQMLFGGAAASSDPSLPKGCLMVQGALSCSDNANSVKQVLIEKRRSGELQLQQRLERAKAEGEFAADVDCAALACFIGVQLHGMSIQATTGASCEKLQKVAAIALEAFVAATSGKIATTDITS</sequence>
<keyword evidence="3" id="KW-0804">Transcription</keyword>
<evidence type="ECO:0000259" key="5">
    <source>
        <dbReference type="PROSITE" id="PS50977"/>
    </source>
</evidence>
<gene>
    <name evidence="6" type="ORF">EOE67_14325</name>
</gene>
<dbReference type="PROSITE" id="PS01081">
    <property type="entry name" value="HTH_TETR_1"/>
    <property type="match status" value="1"/>
</dbReference>
<dbReference type="PROSITE" id="PS50977">
    <property type="entry name" value="HTH_TETR_2"/>
    <property type="match status" value="1"/>
</dbReference>
<feature type="domain" description="HTH tetR-type" evidence="5">
    <location>
        <begin position="13"/>
        <end position="73"/>
    </location>
</feature>
<dbReference type="PANTHER" id="PTHR47506">
    <property type="entry name" value="TRANSCRIPTIONAL REGULATORY PROTEIN"/>
    <property type="match status" value="1"/>
</dbReference>
<dbReference type="InterPro" id="IPR009057">
    <property type="entry name" value="Homeodomain-like_sf"/>
</dbReference>
<evidence type="ECO:0000256" key="3">
    <source>
        <dbReference type="ARBA" id="ARBA00023163"/>
    </source>
</evidence>
<dbReference type="AlphaFoldDB" id="A0A437QLL9"/>
<evidence type="ECO:0000256" key="4">
    <source>
        <dbReference type="PROSITE-ProRule" id="PRU00335"/>
    </source>
</evidence>
<reference evidence="6 7" key="1">
    <citation type="submission" date="2019-01" db="EMBL/GenBank/DDBJ databases">
        <authorList>
            <person name="Chen W.-M."/>
        </authorList>
    </citation>
    <scope>NUCLEOTIDE SEQUENCE [LARGE SCALE GENOMIC DNA]</scope>
    <source>
        <strain evidence="6 7">KYPC3</strain>
    </source>
</reference>
<name>A0A437QLL9_9GAMM</name>
<feature type="DNA-binding region" description="H-T-H motif" evidence="4">
    <location>
        <begin position="36"/>
        <end position="55"/>
    </location>
</feature>
<dbReference type="Gene3D" id="1.10.10.60">
    <property type="entry name" value="Homeodomain-like"/>
    <property type="match status" value="1"/>
</dbReference>
<organism evidence="6 7">
    <name type="scientific">Rheinheimera riviphila</name>
    <dbReference type="NCBI Taxonomy" id="1834037"/>
    <lineage>
        <taxon>Bacteria</taxon>
        <taxon>Pseudomonadati</taxon>
        <taxon>Pseudomonadota</taxon>
        <taxon>Gammaproteobacteria</taxon>
        <taxon>Chromatiales</taxon>
        <taxon>Chromatiaceae</taxon>
        <taxon>Rheinheimera</taxon>
    </lineage>
</organism>
<dbReference type="PRINTS" id="PR00455">
    <property type="entry name" value="HTHTETR"/>
</dbReference>
<dbReference type="GO" id="GO:0003677">
    <property type="term" value="F:DNA binding"/>
    <property type="evidence" value="ECO:0007669"/>
    <property type="project" value="UniProtKB-UniRule"/>
</dbReference>
<keyword evidence="7" id="KW-1185">Reference proteome</keyword>
<protein>
    <submittedName>
        <fullName evidence="6">TetR/AcrR family transcriptional regulator</fullName>
    </submittedName>
</protein>
<dbReference type="OrthoDB" id="270177at2"/>
<dbReference type="InterPro" id="IPR023772">
    <property type="entry name" value="DNA-bd_HTH_TetR-type_CS"/>
</dbReference>
<dbReference type="PANTHER" id="PTHR47506:SF1">
    <property type="entry name" value="HTH-TYPE TRANSCRIPTIONAL REGULATOR YJDC"/>
    <property type="match status" value="1"/>
</dbReference>
<accession>A0A437QLL9</accession>